<feature type="compositionally biased region" description="Acidic residues" evidence="1">
    <location>
        <begin position="72"/>
        <end position="81"/>
    </location>
</feature>
<accession>F4RRA3</accession>
<dbReference type="RefSeq" id="XP_007411550.1">
    <property type="nucleotide sequence ID" value="XM_007411488.1"/>
</dbReference>
<dbReference type="HOGENOM" id="CLU_048613_0_0_1"/>
<feature type="compositionally biased region" description="Low complexity" evidence="1">
    <location>
        <begin position="287"/>
        <end position="297"/>
    </location>
</feature>
<dbReference type="AlphaFoldDB" id="F4RRA3"/>
<dbReference type="KEGG" id="mlr:MELLADRAFT_64400"/>
<feature type="compositionally biased region" description="Basic and acidic residues" evidence="1">
    <location>
        <begin position="23"/>
        <end position="42"/>
    </location>
</feature>
<keyword evidence="3" id="KW-1185">Reference proteome</keyword>
<feature type="region of interest" description="Disordered" evidence="1">
    <location>
        <begin position="23"/>
        <end position="110"/>
    </location>
</feature>
<name>F4RRA3_MELLP</name>
<reference evidence="3" key="1">
    <citation type="journal article" date="2011" name="Proc. Natl. Acad. Sci. U.S.A.">
        <title>Obligate biotrophy features unraveled by the genomic analysis of rust fungi.</title>
        <authorList>
            <person name="Duplessis S."/>
            <person name="Cuomo C.A."/>
            <person name="Lin Y.-C."/>
            <person name="Aerts A."/>
            <person name="Tisserant E."/>
            <person name="Veneault-Fourrey C."/>
            <person name="Joly D.L."/>
            <person name="Hacquard S."/>
            <person name="Amselem J."/>
            <person name="Cantarel B.L."/>
            <person name="Chiu R."/>
            <person name="Coutinho P.M."/>
            <person name="Feau N."/>
            <person name="Field M."/>
            <person name="Frey P."/>
            <person name="Gelhaye E."/>
            <person name="Goldberg J."/>
            <person name="Grabherr M.G."/>
            <person name="Kodira C.D."/>
            <person name="Kohler A."/>
            <person name="Kuees U."/>
            <person name="Lindquist E.A."/>
            <person name="Lucas S.M."/>
            <person name="Mago R."/>
            <person name="Mauceli E."/>
            <person name="Morin E."/>
            <person name="Murat C."/>
            <person name="Pangilinan J.L."/>
            <person name="Park R."/>
            <person name="Pearson M."/>
            <person name="Quesneville H."/>
            <person name="Rouhier N."/>
            <person name="Sakthikumar S."/>
            <person name="Salamov A.A."/>
            <person name="Schmutz J."/>
            <person name="Selles B."/>
            <person name="Shapiro H."/>
            <person name="Tanguay P."/>
            <person name="Tuskan G.A."/>
            <person name="Henrissat B."/>
            <person name="Van de Peer Y."/>
            <person name="Rouze P."/>
            <person name="Ellis J.G."/>
            <person name="Dodds P.N."/>
            <person name="Schein J.E."/>
            <person name="Zhong S."/>
            <person name="Hamelin R.C."/>
            <person name="Grigoriev I.V."/>
            <person name="Szabo L.J."/>
            <person name="Martin F."/>
        </authorList>
    </citation>
    <scope>NUCLEOTIDE SEQUENCE [LARGE SCALE GENOMIC DNA]</scope>
    <source>
        <strain evidence="3">98AG31 / pathotype 3-4-7</strain>
    </source>
</reference>
<dbReference type="EMBL" id="GL883114">
    <property type="protein sequence ID" value="EGG05185.1"/>
    <property type="molecule type" value="Genomic_DNA"/>
</dbReference>
<evidence type="ECO:0000313" key="2">
    <source>
        <dbReference type="EMBL" id="EGG05185.1"/>
    </source>
</evidence>
<dbReference type="VEuPathDB" id="FungiDB:MELLADRAFT_64400"/>
<feature type="compositionally biased region" description="Basic residues" evidence="1">
    <location>
        <begin position="268"/>
        <end position="282"/>
    </location>
</feature>
<feature type="compositionally biased region" description="Acidic residues" evidence="1">
    <location>
        <begin position="97"/>
        <end position="106"/>
    </location>
</feature>
<proteinExistence type="predicted"/>
<feature type="compositionally biased region" description="Polar residues" evidence="1">
    <location>
        <begin position="354"/>
        <end position="370"/>
    </location>
</feature>
<evidence type="ECO:0000256" key="1">
    <source>
        <dbReference type="SAM" id="MobiDB-lite"/>
    </source>
</evidence>
<dbReference type="InParanoid" id="F4RRA3"/>
<dbReference type="Proteomes" id="UP000001072">
    <property type="component" value="Unassembled WGS sequence"/>
</dbReference>
<protein>
    <submittedName>
        <fullName evidence="2">Uncharacterized protein</fullName>
    </submittedName>
</protein>
<sequence length="370" mass="39874">MDSSQKDKLVVAKNKLHQIHLEAEEKKRLQAEKEQIQAENRAKRAGSRAPAPSTQPSGMPASTIVGILEEPAGTEDADGEPIDPTGTEAGPNVGLEMDGDDESSEAENEKKFKLALKKKISTRQVEEQVPSLERSSRRIKDKSNLTDYGFCFFAWQFFSVPTAADKQSGPPQNLSMMDELNWAVEFGTAEEARAALVKVDAVLKRATHLDAPPAGRGDKPHLEEDGPEPSAPLDRPATKSSKPKRKPSVSEEDPSSPPSNSEEETPKRRPKKRSKSKKKKSKKSSDDPSSSGDSTPSELPTSDDSSALHVLTPGKSPDLSVVARLSTESNVVEGSGASGTFVKKNNFYKGGKQNGSAGTQKSQVAESTEK</sequence>
<gene>
    <name evidence="2" type="ORF">MELLADRAFT_64400</name>
</gene>
<feature type="region of interest" description="Disordered" evidence="1">
    <location>
        <begin position="208"/>
        <end position="370"/>
    </location>
</feature>
<organism evidence="3">
    <name type="scientific">Melampsora larici-populina (strain 98AG31 / pathotype 3-4-7)</name>
    <name type="common">Poplar leaf rust fungus</name>
    <dbReference type="NCBI Taxonomy" id="747676"/>
    <lineage>
        <taxon>Eukaryota</taxon>
        <taxon>Fungi</taxon>
        <taxon>Dikarya</taxon>
        <taxon>Basidiomycota</taxon>
        <taxon>Pucciniomycotina</taxon>
        <taxon>Pucciniomycetes</taxon>
        <taxon>Pucciniales</taxon>
        <taxon>Melampsoraceae</taxon>
        <taxon>Melampsora</taxon>
    </lineage>
</organism>
<evidence type="ECO:0000313" key="3">
    <source>
        <dbReference type="Proteomes" id="UP000001072"/>
    </source>
</evidence>
<dbReference type="GeneID" id="18930254"/>